<dbReference type="Pfam" id="PF26059">
    <property type="entry name" value="DUF8020"/>
    <property type="match status" value="1"/>
</dbReference>
<feature type="domain" description="DUF8020" evidence="3">
    <location>
        <begin position="34"/>
        <end position="105"/>
    </location>
</feature>
<gene>
    <name evidence="4" type="ORF">BOX37_14380</name>
</gene>
<dbReference type="InterPro" id="IPR058333">
    <property type="entry name" value="DUF8020"/>
</dbReference>
<keyword evidence="5" id="KW-1185">Reference proteome</keyword>
<feature type="compositionally biased region" description="Gly residues" evidence="1">
    <location>
        <begin position="233"/>
        <end position="255"/>
    </location>
</feature>
<dbReference type="OrthoDB" id="4558821at2"/>
<feature type="chain" id="PRO_5013221387" description="DUF8020 domain-containing protein" evidence="2">
    <location>
        <begin position="27"/>
        <end position="255"/>
    </location>
</feature>
<feature type="region of interest" description="Disordered" evidence="1">
    <location>
        <begin position="209"/>
        <end position="255"/>
    </location>
</feature>
<keyword evidence="2" id="KW-0732">Signal</keyword>
<dbReference type="RefSeq" id="WP_071928123.1">
    <property type="nucleotide sequence ID" value="NZ_CP018082.1"/>
</dbReference>
<feature type="signal peptide" evidence="2">
    <location>
        <begin position="1"/>
        <end position="26"/>
    </location>
</feature>
<evidence type="ECO:0000259" key="3">
    <source>
        <dbReference type="Pfam" id="PF26059"/>
    </source>
</evidence>
<evidence type="ECO:0000256" key="2">
    <source>
        <dbReference type="SAM" id="SignalP"/>
    </source>
</evidence>
<dbReference type="AlphaFoldDB" id="A0A1J0VSE8"/>
<dbReference type="KEGG" id="nsl:BOX37_14380"/>
<sequence>MTLRSTLCVAALSVCAVTTASGVASADPAPTAPAYASAVVGDSVVTVLDQALFSATADGRAVEIRTLAGDPVLSLPTAFLLDGAHHSIRYQVLDAGRALVLTPDTVVRPVASAMENQLALDDFASGMAKVPLGTIAGAVIGALVGAVIGLGSCLVVGPACLATAPAAIGAFAGAGGVLGTLIAGGAALADGLWKYITTVQAEPGESAYAERGGILDPNGTGVPDATLRLPKGLGAGSSSGSSGGSGGGASGSSDQ</sequence>
<dbReference type="Proteomes" id="UP000183810">
    <property type="component" value="Chromosome"/>
</dbReference>
<evidence type="ECO:0000256" key="1">
    <source>
        <dbReference type="SAM" id="MobiDB-lite"/>
    </source>
</evidence>
<name>A0A1J0VSE8_9NOCA</name>
<organism evidence="4 5">
    <name type="scientific">Nocardia mangyaensis</name>
    <dbReference type="NCBI Taxonomy" id="2213200"/>
    <lineage>
        <taxon>Bacteria</taxon>
        <taxon>Bacillati</taxon>
        <taxon>Actinomycetota</taxon>
        <taxon>Actinomycetes</taxon>
        <taxon>Mycobacteriales</taxon>
        <taxon>Nocardiaceae</taxon>
        <taxon>Nocardia</taxon>
    </lineage>
</organism>
<accession>A0A1J0VSE8</accession>
<evidence type="ECO:0000313" key="4">
    <source>
        <dbReference type="EMBL" id="APE34938.1"/>
    </source>
</evidence>
<protein>
    <recommendedName>
        <fullName evidence="3">DUF8020 domain-containing protein</fullName>
    </recommendedName>
</protein>
<proteinExistence type="predicted"/>
<dbReference type="EMBL" id="CP018082">
    <property type="protein sequence ID" value="APE34938.1"/>
    <property type="molecule type" value="Genomic_DNA"/>
</dbReference>
<reference evidence="4" key="1">
    <citation type="submission" date="2016-11" db="EMBL/GenBank/DDBJ databases">
        <authorList>
            <person name="Jaros S."/>
            <person name="Januszkiewicz K."/>
            <person name="Wedrychowicz H."/>
        </authorList>
    </citation>
    <scope>NUCLEOTIDE SEQUENCE [LARGE SCALE GENOMIC DNA]</scope>
    <source>
        <strain evidence="4">Y48</strain>
    </source>
</reference>
<evidence type="ECO:0000313" key="5">
    <source>
        <dbReference type="Proteomes" id="UP000183810"/>
    </source>
</evidence>